<feature type="transmembrane region" description="Helical" evidence="21">
    <location>
        <begin position="617"/>
        <end position="641"/>
    </location>
</feature>
<keyword evidence="10" id="KW-0735">Signal-anchor</keyword>
<evidence type="ECO:0000256" key="5">
    <source>
        <dbReference type="ARBA" id="ARBA00017962"/>
    </source>
</evidence>
<feature type="chain" id="PRO_5036210684" description="Beta-1,4-glucuronyltransferase 1" evidence="22">
    <location>
        <begin position="21"/>
        <end position="1021"/>
    </location>
</feature>
<comment type="pathway">
    <text evidence="3">Protein modification; protein glycosylation.</text>
</comment>
<dbReference type="OrthoDB" id="529273at2759"/>
<keyword evidence="8 21" id="KW-0812">Transmembrane</keyword>
<evidence type="ECO:0000256" key="17">
    <source>
        <dbReference type="ARBA" id="ARBA00032175"/>
    </source>
</evidence>
<protein>
    <recommendedName>
        <fullName evidence="5">Beta-1,4-glucuronyltransferase 1</fullName>
    </recommendedName>
    <alternativeName>
        <fullName evidence="16">I-beta-1,3-N-acetylglucosaminyltransferase</fullName>
    </alternativeName>
    <alternativeName>
        <fullName evidence="19">N-acetyllactosaminide beta-1,3-N-acetylglucosaminyltransferase</fullName>
    </alternativeName>
    <alternativeName>
        <fullName evidence="17">Poly-N-acetyllactosamine extension enzyme</fullName>
    </alternativeName>
    <alternativeName>
        <fullName evidence="18">UDP-GlcNAc:betaGal beta-1,3-N-acetylglucosaminyltransferase 1</fullName>
    </alternativeName>
</protein>
<keyword evidence="14" id="KW-0325">Glycoprotein</keyword>
<dbReference type="Pfam" id="PF13896">
    <property type="entry name" value="Glyco_transf_49"/>
    <property type="match status" value="1"/>
</dbReference>
<gene>
    <name evidence="23" type="ORF">NMOB1V02_LOCUS1544</name>
</gene>
<dbReference type="GO" id="GO:0035269">
    <property type="term" value="P:protein O-linked glycosylation via mannose"/>
    <property type="evidence" value="ECO:0007669"/>
    <property type="project" value="TreeGrafter"/>
</dbReference>
<evidence type="ECO:0000256" key="12">
    <source>
        <dbReference type="ARBA" id="ARBA00023034"/>
    </source>
</evidence>
<sequence length="1021" mass="116804">MRRIRSPFVLFFICVVGAETLVPVEETVHHVVQPTLLPDFNTVSRKSEQFEYESSSARISCWGYEPKCGVEERYSRPVCDGDSMGWTHDEKEQIETFFHQGDFGYVAGKKKTLKMYCSPRSDTSSGKSTVWLQCSDHMHFCRGNNLRLDLKKVAERKENLLYKMDVLSRGDIGADCSLDTKRLVDNSDELSPLQSWGPEFRNFVELNHSLSEECDVSFEKMVYVMKLDAEVNMYHHFCDFLNLYASLHVNSDWKLGNAWTKDVQVILWQSVPYRSNFGLAWDAFTDNPLLTLSDLAGKRICFRGGVVFPLLPRMIFGLYYNTPLIPGCHASGLFRAFRNHVMKRIVANQDPIITDKPVRVTFMSRLTKHRRIINEGELIAALRSMGDVILWQSVPYRSNFGLAWDAFTDNPLLTLSDLAGKRICFRGGVVFPLLPRMIFGLYYNTPLIPGCHASGLFRAFRNHVMKRIVANQDPIITAEFTFRTPFRSQLEIIRNTDILIGIHGSGLTHCLFLPDWAAVFEIYNCGDSDCYYDLARLRGVKYRTWRSDGRGVRVHVLPGENEGHEKFTNYSFDVMEFEAVVGELVQAVVSDPRFPRVKKEEQKGRPENYLMRLRCKFGLRAVFLVLIVIIAALQVVHFALLSRLNCQLSGKSPCCSYGFGFIPSLPGFSEKRHDEWTVLDTSGEYSILRNVFVGSDISSELDARDLDVTLVSQCSLNHVRRARDLADSWKGPVSLALFLPNLSSLKFSLALVDVLRRCSPSVASNVTFHFVAPMLDELRPDQEPEQPCYSSCDLFDQKSDEVLPNYEQKGVEYPGNLLRNVALSGVTTEMFLVMDADMEISDDARESWIYFSRSSGVQKKKKTLYVLPAFESKGMPPKTKEDLLAAWALGEARPFYGEICSKCQSPTGYEEWMKSEDDEEVFPVHYKDPWEPFYIGHVDVVPRYDERFRQYGFNRISQVCEAFVAGMEFLVFKKAFVVHNGFKTAASFHSTKAEEQERNREKFRAFKKELVAKYPNSTRRC</sequence>
<dbReference type="PANTHER" id="PTHR46420">
    <property type="entry name" value="BETA-1,4-GLUCURONYLTRANSFERASE 1"/>
    <property type="match status" value="1"/>
</dbReference>
<dbReference type="GO" id="GO:0015020">
    <property type="term" value="F:glucuronosyltransferase activity"/>
    <property type="evidence" value="ECO:0007669"/>
    <property type="project" value="InterPro"/>
</dbReference>
<dbReference type="InterPro" id="IPR043189">
    <property type="entry name" value="B4GAT1"/>
</dbReference>
<keyword evidence="11 21" id="KW-1133">Transmembrane helix</keyword>
<evidence type="ECO:0000256" key="10">
    <source>
        <dbReference type="ARBA" id="ARBA00022968"/>
    </source>
</evidence>
<name>A0A7R9GAK1_9CRUS</name>
<organism evidence="23">
    <name type="scientific">Notodromas monacha</name>
    <dbReference type="NCBI Taxonomy" id="399045"/>
    <lineage>
        <taxon>Eukaryota</taxon>
        <taxon>Metazoa</taxon>
        <taxon>Ecdysozoa</taxon>
        <taxon>Arthropoda</taxon>
        <taxon>Crustacea</taxon>
        <taxon>Oligostraca</taxon>
        <taxon>Ostracoda</taxon>
        <taxon>Podocopa</taxon>
        <taxon>Podocopida</taxon>
        <taxon>Cypridocopina</taxon>
        <taxon>Cypridoidea</taxon>
        <taxon>Cyprididae</taxon>
        <taxon>Notodromas</taxon>
    </lineage>
</organism>
<feature type="signal peptide" evidence="22">
    <location>
        <begin position="1"/>
        <end position="20"/>
    </location>
</feature>
<evidence type="ECO:0000256" key="21">
    <source>
        <dbReference type="SAM" id="Phobius"/>
    </source>
</evidence>
<proteinExistence type="inferred from homology"/>
<keyword evidence="24" id="KW-1185">Reference proteome</keyword>
<evidence type="ECO:0000256" key="9">
    <source>
        <dbReference type="ARBA" id="ARBA00022723"/>
    </source>
</evidence>
<dbReference type="GO" id="GO:0046872">
    <property type="term" value="F:metal ion binding"/>
    <property type="evidence" value="ECO:0007669"/>
    <property type="project" value="UniProtKB-KW"/>
</dbReference>
<keyword evidence="15" id="KW-0464">Manganese</keyword>
<keyword evidence="7" id="KW-0808">Transferase</keyword>
<evidence type="ECO:0000313" key="23">
    <source>
        <dbReference type="EMBL" id="CAD7273670.1"/>
    </source>
</evidence>
<evidence type="ECO:0000256" key="3">
    <source>
        <dbReference type="ARBA" id="ARBA00004922"/>
    </source>
</evidence>
<evidence type="ECO:0000256" key="14">
    <source>
        <dbReference type="ARBA" id="ARBA00023180"/>
    </source>
</evidence>
<evidence type="ECO:0000256" key="6">
    <source>
        <dbReference type="ARBA" id="ARBA00022676"/>
    </source>
</evidence>
<dbReference type="PANTHER" id="PTHR46420:SF1">
    <property type="entry name" value="BETA-1,4-GLUCURONYLTRANSFERASE 1"/>
    <property type="match status" value="1"/>
</dbReference>
<evidence type="ECO:0000313" key="24">
    <source>
        <dbReference type="Proteomes" id="UP000678499"/>
    </source>
</evidence>
<keyword evidence="12" id="KW-0333">Golgi apparatus</keyword>
<evidence type="ECO:0000256" key="1">
    <source>
        <dbReference type="ARBA" id="ARBA00001936"/>
    </source>
</evidence>
<evidence type="ECO:0000256" key="15">
    <source>
        <dbReference type="ARBA" id="ARBA00023211"/>
    </source>
</evidence>
<comment type="catalytic activity">
    <reaction evidence="20">
        <text>3-O-[beta-D-Xyl-(1-&gt;4)-Rib-ol-P-Rib-ol-P-3-beta-D-GalNAc-(1-&gt;3)-beta-D-GlcNAc-(1-&gt;4)-(O-6-P-alpha-D-Man)]-Thr-[protein] + UDP-alpha-D-glucuronate = 3-O-[beta-D-GlcA-(1-&gt;3)-beta-D-Xyl-(1-&gt;4)-Rib-ol-P-Rib-ol-P-3-beta-D-GalNAc-(1-&gt;3)-beta-D-GlcNAc-(1-&gt;4)-(O-6-P-alpha-D-Man)]-Thr-[protein] + UDP + H(+)</text>
        <dbReference type="Rhea" id="RHEA:46860"/>
        <dbReference type="Rhea" id="RHEA-COMP:15023"/>
        <dbReference type="Rhea" id="RHEA-COMP:17482"/>
        <dbReference type="ChEBI" id="CHEBI:15378"/>
        <dbReference type="ChEBI" id="CHEBI:58052"/>
        <dbReference type="ChEBI" id="CHEBI:58223"/>
        <dbReference type="ChEBI" id="CHEBI:142405"/>
        <dbReference type="ChEBI" id="CHEBI:177336"/>
    </reaction>
</comment>
<keyword evidence="6" id="KW-0328">Glycosyltransferase</keyword>
<evidence type="ECO:0000256" key="8">
    <source>
        <dbReference type="ARBA" id="ARBA00022692"/>
    </source>
</evidence>
<evidence type="ECO:0000256" key="19">
    <source>
        <dbReference type="ARBA" id="ARBA00033291"/>
    </source>
</evidence>
<keyword evidence="22" id="KW-0732">Signal</keyword>
<comment type="cofactor">
    <cofactor evidence="1">
        <name>Mn(2+)</name>
        <dbReference type="ChEBI" id="CHEBI:29035"/>
    </cofactor>
</comment>
<accession>A0A7R9GAK1</accession>
<evidence type="ECO:0000256" key="7">
    <source>
        <dbReference type="ARBA" id="ARBA00022679"/>
    </source>
</evidence>
<evidence type="ECO:0000256" key="22">
    <source>
        <dbReference type="SAM" id="SignalP"/>
    </source>
</evidence>
<comment type="similarity">
    <text evidence="4">Belongs to the glycosyltransferase 49 family.</text>
</comment>
<keyword evidence="13 21" id="KW-0472">Membrane</keyword>
<evidence type="ECO:0000256" key="2">
    <source>
        <dbReference type="ARBA" id="ARBA00004323"/>
    </source>
</evidence>
<dbReference type="EMBL" id="CAJPEX010000159">
    <property type="protein sequence ID" value="CAG0913822.1"/>
    <property type="molecule type" value="Genomic_DNA"/>
</dbReference>
<evidence type="ECO:0000256" key="11">
    <source>
        <dbReference type="ARBA" id="ARBA00022989"/>
    </source>
</evidence>
<dbReference type="EMBL" id="OA882196">
    <property type="protein sequence ID" value="CAD7273670.1"/>
    <property type="molecule type" value="Genomic_DNA"/>
</dbReference>
<dbReference type="Proteomes" id="UP000678499">
    <property type="component" value="Unassembled WGS sequence"/>
</dbReference>
<keyword evidence="9" id="KW-0479">Metal-binding</keyword>
<comment type="subcellular location">
    <subcellularLocation>
        <location evidence="2">Golgi apparatus membrane</location>
        <topology evidence="2">Single-pass type II membrane protein</topology>
    </subcellularLocation>
</comment>
<evidence type="ECO:0000256" key="4">
    <source>
        <dbReference type="ARBA" id="ARBA00008539"/>
    </source>
</evidence>
<reference evidence="23" key="1">
    <citation type="submission" date="2020-11" db="EMBL/GenBank/DDBJ databases">
        <authorList>
            <person name="Tran Van P."/>
        </authorList>
    </citation>
    <scope>NUCLEOTIDE SEQUENCE</scope>
</reference>
<evidence type="ECO:0000256" key="20">
    <source>
        <dbReference type="ARBA" id="ARBA00047852"/>
    </source>
</evidence>
<evidence type="ECO:0000256" key="13">
    <source>
        <dbReference type="ARBA" id="ARBA00023136"/>
    </source>
</evidence>
<dbReference type="AlphaFoldDB" id="A0A7R9GAK1"/>
<dbReference type="GO" id="GO:0000139">
    <property type="term" value="C:Golgi membrane"/>
    <property type="evidence" value="ECO:0007669"/>
    <property type="project" value="UniProtKB-SubCell"/>
</dbReference>
<evidence type="ECO:0000256" key="18">
    <source>
        <dbReference type="ARBA" id="ARBA00032181"/>
    </source>
</evidence>
<evidence type="ECO:0000256" key="16">
    <source>
        <dbReference type="ARBA" id="ARBA00030723"/>
    </source>
</evidence>